<comment type="similarity">
    <text evidence="7">Belongs to the cytochrome b5 family. MAPR subfamily.</text>
</comment>
<keyword evidence="6" id="KW-0408">Iron</keyword>
<comment type="caution">
    <text evidence="9">The sequence shown here is derived from an EMBL/GenBank/DDBJ whole genome shotgun (WGS) entry which is preliminary data.</text>
</comment>
<evidence type="ECO:0000256" key="6">
    <source>
        <dbReference type="ARBA" id="ARBA00023004"/>
    </source>
</evidence>
<evidence type="ECO:0000256" key="4">
    <source>
        <dbReference type="ARBA" id="ARBA00022723"/>
    </source>
</evidence>
<comment type="subcellular location">
    <subcellularLocation>
        <location evidence="1">Endoplasmic reticulum</location>
    </subcellularLocation>
</comment>
<dbReference type="InterPro" id="IPR001199">
    <property type="entry name" value="Cyt_B5-like_heme/steroid-bd"/>
</dbReference>
<accession>A0AAW1PIT5</accession>
<feature type="domain" description="Cytochrome b5 heme-binding" evidence="8">
    <location>
        <begin position="88"/>
        <end position="183"/>
    </location>
</feature>
<evidence type="ECO:0000313" key="10">
    <source>
        <dbReference type="Proteomes" id="UP001489004"/>
    </source>
</evidence>
<dbReference type="PANTHER" id="PTHR10281">
    <property type="entry name" value="MEMBRANE-ASSOCIATED PROGESTERONE RECEPTOR COMPONENT-RELATED"/>
    <property type="match status" value="1"/>
</dbReference>
<evidence type="ECO:0000256" key="5">
    <source>
        <dbReference type="ARBA" id="ARBA00022824"/>
    </source>
</evidence>
<sequence>MLPIYFAVRGKVYDVTKGADFYGPGGAYHVFAGRECSRALGKMSTSEADCTDKLDDLTKRELDILADWEKKFEEKYTVVGKVVPLTELTLTELGAYDGSKPELPIYLSVRGTIFDVSKGKDFYGPDGVYPFAGKECARAFALLSTELEDCNDDLDGLSATEIGQLRDWEAKFFYKYPIIGKLVEKH</sequence>
<dbReference type="EMBL" id="JALJOR010000011">
    <property type="protein sequence ID" value="KAK9808787.1"/>
    <property type="molecule type" value="Genomic_DNA"/>
</dbReference>
<evidence type="ECO:0000256" key="2">
    <source>
        <dbReference type="ARBA" id="ARBA00022617"/>
    </source>
</evidence>
<feature type="domain" description="Cytochrome b5 heme-binding" evidence="8">
    <location>
        <begin position="1"/>
        <end position="83"/>
    </location>
</feature>
<name>A0AAW1PIT5_9CHLO</name>
<evidence type="ECO:0000256" key="1">
    <source>
        <dbReference type="ARBA" id="ARBA00004240"/>
    </source>
</evidence>
<dbReference type="AlphaFoldDB" id="A0AAW1PIT5"/>
<protein>
    <recommendedName>
        <fullName evidence="8">Cytochrome b5 heme-binding domain-containing protein</fullName>
    </recommendedName>
</protein>
<evidence type="ECO:0000256" key="7">
    <source>
        <dbReference type="ARBA" id="ARBA00038357"/>
    </source>
</evidence>
<dbReference type="SUPFAM" id="SSF55856">
    <property type="entry name" value="Cytochrome b5-like heme/steroid binding domain"/>
    <property type="match status" value="2"/>
</dbReference>
<keyword evidence="3" id="KW-0446">Lipid-binding</keyword>
<keyword evidence="3" id="KW-0754">Steroid-binding</keyword>
<reference evidence="9 10" key="1">
    <citation type="journal article" date="2024" name="Nat. Commun.">
        <title>Phylogenomics reveals the evolutionary origins of lichenization in chlorophyte algae.</title>
        <authorList>
            <person name="Puginier C."/>
            <person name="Libourel C."/>
            <person name="Otte J."/>
            <person name="Skaloud P."/>
            <person name="Haon M."/>
            <person name="Grisel S."/>
            <person name="Petersen M."/>
            <person name="Berrin J.G."/>
            <person name="Delaux P.M."/>
            <person name="Dal Grande F."/>
            <person name="Keller J."/>
        </authorList>
    </citation>
    <scope>NUCLEOTIDE SEQUENCE [LARGE SCALE GENOMIC DNA]</scope>
    <source>
        <strain evidence="9 10">SAG 2043</strain>
    </source>
</reference>
<dbReference type="Proteomes" id="UP001489004">
    <property type="component" value="Unassembled WGS sequence"/>
</dbReference>
<dbReference type="GO" id="GO:0016020">
    <property type="term" value="C:membrane"/>
    <property type="evidence" value="ECO:0007669"/>
    <property type="project" value="TreeGrafter"/>
</dbReference>
<keyword evidence="5" id="KW-0256">Endoplasmic reticulum</keyword>
<dbReference type="InterPro" id="IPR050577">
    <property type="entry name" value="MAPR/NEUFC/NENF-like"/>
</dbReference>
<evidence type="ECO:0000256" key="3">
    <source>
        <dbReference type="ARBA" id="ARBA00022665"/>
    </source>
</evidence>
<dbReference type="Gene3D" id="3.10.120.10">
    <property type="entry name" value="Cytochrome b5-like heme/steroid binding domain"/>
    <property type="match status" value="2"/>
</dbReference>
<proteinExistence type="inferred from homology"/>
<dbReference type="GO" id="GO:0005496">
    <property type="term" value="F:steroid binding"/>
    <property type="evidence" value="ECO:0007669"/>
    <property type="project" value="UniProtKB-KW"/>
</dbReference>
<gene>
    <name evidence="9" type="ORF">WJX72_003685</name>
</gene>
<keyword evidence="4" id="KW-0479">Metal-binding</keyword>
<evidence type="ECO:0000313" key="9">
    <source>
        <dbReference type="EMBL" id="KAK9808787.1"/>
    </source>
</evidence>
<keyword evidence="10" id="KW-1185">Reference proteome</keyword>
<organism evidence="9 10">
    <name type="scientific">[Myrmecia] bisecta</name>
    <dbReference type="NCBI Taxonomy" id="41462"/>
    <lineage>
        <taxon>Eukaryota</taxon>
        <taxon>Viridiplantae</taxon>
        <taxon>Chlorophyta</taxon>
        <taxon>core chlorophytes</taxon>
        <taxon>Trebouxiophyceae</taxon>
        <taxon>Trebouxiales</taxon>
        <taxon>Trebouxiaceae</taxon>
        <taxon>Myrmecia</taxon>
    </lineage>
</organism>
<dbReference type="PANTHER" id="PTHR10281:SF72">
    <property type="entry name" value="NEUDESIN"/>
    <property type="match status" value="1"/>
</dbReference>
<dbReference type="GO" id="GO:0005783">
    <property type="term" value="C:endoplasmic reticulum"/>
    <property type="evidence" value="ECO:0007669"/>
    <property type="project" value="UniProtKB-SubCell"/>
</dbReference>
<evidence type="ECO:0000259" key="8">
    <source>
        <dbReference type="SMART" id="SM01117"/>
    </source>
</evidence>
<keyword evidence="2" id="KW-0349">Heme</keyword>
<dbReference type="GO" id="GO:0046872">
    <property type="term" value="F:metal ion binding"/>
    <property type="evidence" value="ECO:0007669"/>
    <property type="project" value="UniProtKB-KW"/>
</dbReference>
<dbReference type="Pfam" id="PF00173">
    <property type="entry name" value="Cyt-b5"/>
    <property type="match status" value="2"/>
</dbReference>
<dbReference type="InterPro" id="IPR036400">
    <property type="entry name" value="Cyt_B5-like_heme/steroid_sf"/>
</dbReference>
<dbReference type="FunFam" id="3.10.120.10:FF:000003">
    <property type="entry name" value="membrane-associated progesterone receptor component 1"/>
    <property type="match status" value="1"/>
</dbReference>
<dbReference type="SMART" id="SM01117">
    <property type="entry name" value="Cyt-b5"/>
    <property type="match status" value="2"/>
</dbReference>